<dbReference type="InterPro" id="IPR023796">
    <property type="entry name" value="Serpin_dom"/>
</dbReference>
<dbReference type="CDD" id="cd00172">
    <property type="entry name" value="serpin"/>
    <property type="match status" value="1"/>
</dbReference>
<name>A0ABR2L5X8_9EUKA</name>
<evidence type="ECO:0000259" key="3">
    <source>
        <dbReference type="SMART" id="SM00093"/>
    </source>
</evidence>
<dbReference type="Proteomes" id="UP001470230">
    <property type="component" value="Unassembled WGS sequence"/>
</dbReference>
<dbReference type="InterPro" id="IPR036186">
    <property type="entry name" value="Serpin_sf"/>
</dbReference>
<comment type="similarity">
    <text evidence="1 2">Belongs to the serpin family.</text>
</comment>
<protein>
    <recommendedName>
        <fullName evidence="3">Serpin domain-containing protein</fullName>
    </recommendedName>
</protein>
<dbReference type="EMBL" id="JAPFFF010000001">
    <property type="protein sequence ID" value="KAK8898748.1"/>
    <property type="molecule type" value="Genomic_DNA"/>
</dbReference>
<reference evidence="4 5" key="1">
    <citation type="submission" date="2024-04" db="EMBL/GenBank/DDBJ databases">
        <title>Tritrichomonas musculus Genome.</title>
        <authorList>
            <person name="Alves-Ferreira E."/>
            <person name="Grigg M."/>
            <person name="Lorenzi H."/>
            <person name="Galac M."/>
        </authorList>
    </citation>
    <scope>NUCLEOTIDE SEQUENCE [LARGE SCALE GENOMIC DNA]</scope>
    <source>
        <strain evidence="4 5">EAF2021</strain>
    </source>
</reference>
<comment type="caution">
    <text evidence="4">The sequence shown here is derived from an EMBL/GenBank/DDBJ whole genome shotgun (WGS) entry which is preliminary data.</text>
</comment>
<dbReference type="InterPro" id="IPR042178">
    <property type="entry name" value="Serpin_sf_1"/>
</dbReference>
<dbReference type="Gene3D" id="2.30.39.10">
    <property type="entry name" value="Alpha-1-antitrypsin, domain 1"/>
    <property type="match status" value="1"/>
</dbReference>
<keyword evidence="5" id="KW-1185">Reference proteome</keyword>
<dbReference type="SUPFAM" id="SSF56574">
    <property type="entry name" value="Serpins"/>
    <property type="match status" value="1"/>
</dbReference>
<dbReference type="PANTHER" id="PTHR11461">
    <property type="entry name" value="SERINE PROTEASE INHIBITOR, SERPIN"/>
    <property type="match status" value="1"/>
</dbReference>
<organism evidence="4 5">
    <name type="scientific">Tritrichomonas musculus</name>
    <dbReference type="NCBI Taxonomy" id="1915356"/>
    <lineage>
        <taxon>Eukaryota</taxon>
        <taxon>Metamonada</taxon>
        <taxon>Parabasalia</taxon>
        <taxon>Tritrichomonadida</taxon>
        <taxon>Tritrichomonadidae</taxon>
        <taxon>Tritrichomonas</taxon>
    </lineage>
</organism>
<evidence type="ECO:0000256" key="2">
    <source>
        <dbReference type="RuleBase" id="RU000411"/>
    </source>
</evidence>
<accession>A0ABR2L5X8</accession>
<evidence type="ECO:0000313" key="5">
    <source>
        <dbReference type="Proteomes" id="UP001470230"/>
    </source>
</evidence>
<sequence>MSQLNKSLKKFSLKALQLIDKENGDVNTVFSPYSAFVCVAMSIPLFKDETRAEILQSLQISIDEDEIDTVLDQLRDLINFENTKTVFTSNRIWANEKLDFDPKTFLPNEKILGIPITKVNFPQPGCDLINEEVNRATHGMIDQIVNPDDLNPLSTLVILNAIYFKCSWEEEFEEIDPCAFTRFTLANGSVIKVTMLISQSRDFDYAENDSLTAISIPYLEKDYDFVIILPKPKEEFEILKKITYHKLNKYLLSQMRKEKLSVMMPKFTIEMKLELTESFKKLGLIKGFSNSADFVDSKVPYKIDNIIQKAKIIVDEKGTVAAAATEIQCMTMGIPKTFKANRPFLYLIRNKKTNTILFEGFMKNPNQ</sequence>
<dbReference type="InterPro" id="IPR023795">
    <property type="entry name" value="Serpin_CS"/>
</dbReference>
<evidence type="ECO:0000256" key="1">
    <source>
        <dbReference type="ARBA" id="ARBA00009500"/>
    </source>
</evidence>
<dbReference type="Pfam" id="PF00079">
    <property type="entry name" value="Serpin"/>
    <property type="match status" value="1"/>
</dbReference>
<feature type="domain" description="Serpin" evidence="3">
    <location>
        <begin position="13"/>
        <end position="365"/>
    </location>
</feature>
<dbReference type="SMART" id="SM00093">
    <property type="entry name" value="SERPIN"/>
    <property type="match status" value="1"/>
</dbReference>
<evidence type="ECO:0000313" key="4">
    <source>
        <dbReference type="EMBL" id="KAK8898748.1"/>
    </source>
</evidence>
<dbReference type="Gene3D" id="3.30.497.10">
    <property type="entry name" value="Antithrombin, subunit I, domain 2"/>
    <property type="match status" value="1"/>
</dbReference>
<dbReference type="InterPro" id="IPR042185">
    <property type="entry name" value="Serpin_sf_2"/>
</dbReference>
<dbReference type="PANTHER" id="PTHR11461:SF211">
    <property type="entry name" value="GH10112P-RELATED"/>
    <property type="match status" value="1"/>
</dbReference>
<dbReference type="InterPro" id="IPR000215">
    <property type="entry name" value="Serpin_fam"/>
</dbReference>
<proteinExistence type="inferred from homology"/>
<dbReference type="PROSITE" id="PS00284">
    <property type="entry name" value="SERPIN"/>
    <property type="match status" value="1"/>
</dbReference>
<gene>
    <name evidence="4" type="ORF">M9Y10_001040</name>
</gene>